<feature type="chain" id="PRO_5030019481" evidence="1">
    <location>
        <begin position="22"/>
        <end position="203"/>
    </location>
</feature>
<proteinExistence type="predicted"/>
<dbReference type="PATRIC" id="fig|28084.5.peg.2211"/>
<dbReference type="AlphaFoldDB" id="A0A0W0S9K3"/>
<dbReference type="PANTHER" id="PTHR36573">
    <property type="entry name" value="INTERMEMBRANE PHOSPHOLIPID TRANSPORT SYSTEM BINDING PROTEIN MLAC"/>
    <property type="match status" value="1"/>
</dbReference>
<protein>
    <submittedName>
        <fullName evidence="2 3">Toluene tolerance protein Ttg2D</fullName>
    </submittedName>
</protein>
<keyword evidence="1" id="KW-0732">Signal</keyword>
<evidence type="ECO:0000313" key="5">
    <source>
        <dbReference type="Proteomes" id="UP000277577"/>
    </source>
</evidence>
<dbReference type="InterPro" id="IPR042245">
    <property type="entry name" value="Tgt2/MlaC_sf"/>
</dbReference>
<evidence type="ECO:0000313" key="2">
    <source>
        <dbReference type="EMBL" id="KTC80018.1"/>
    </source>
</evidence>
<dbReference type="InterPro" id="IPR008869">
    <property type="entry name" value="MlaC/ttg2D"/>
</dbReference>
<dbReference type="STRING" id="28084.Lche_2038"/>
<dbReference type="Proteomes" id="UP000277577">
    <property type="component" value="Chromosome"/>
</dbReference>
<dbReference type="OrthoDB" id="9787053at2"/>
<dbReference type="EMBL" id="LNXW01000013">
    <property type="protein sequence ID" value="KTC80018.1"/>
    <property type="molecule type" value="Genomic_DNA"/>
</dbReference>
<dbReference type="Proteomes" id="UP000054921">
    <property type="component" value="Unassembled WGS sequence"/>
</dbReference>
<sequence>MRIIKTFLLVVSVILSPVMHASQNSPIPMLEQTANNIIATLKENKSSLKNNPDVIYKAVETNLLPIVDVTGMSRSVLGRQAWSKATDTQRTQFSKAFTRLVIRTYSSPLAQYSDESVQFLPLRGSLNSRFLRVNSIIVRAEGQNIPLSYSLVAKNGQWKIYDISVEGVSLLQSFRSQFAAALQNSSIDEVIKLMEKKQLKRAS</sequence>
<dbReference type="PIRSF" id="PIRSF004649">
    <property type="entry name" value="MlaC"/>
    <property type="match status" value="1"/>
</dbReference>
<dbReference type="Pfam" id="PF05494">
    <property type="entry name" value="MlaC"/>
    <property type="match status" value="1"/>
</dbReference>
<accession>A0A0W0S9K3</accession>
<keyword evidence="5" id="KW-1185">Reference proteome</keyword>
<evidence type="ECO:0000256" key="1">
    <source>
        <dbReference type="SAM" id="SignalP"/>
    </source>
</evidence>
<dbReference type="Gene3D" id="3.10.450.710">
    <property type="entry name" value="Tgt2/MlaC"/>
    <property type="match status" value="1"/>
</dbReference>
<evidence type="ECO:0000313" key="4">
    <source>
        <dbReference type="Proteomes" id="UP000054921"/>
    </source>
</evidence>
<reference evidence="2 4" key="1">
    <citation type="submission" date="2015-11" db="EMBL/GenBank/DDBJ databases">
        <title>Genomic analysis of 38 Legionella species identifies large and diverse effector repertoires.</title>
        <authorList>
            <person name="Burstein D."/>
            <person name="Amaro F."/>
            <person name="Zusman T."/>
            <person name="Lifshitz Z."/>
            <person name="Cohen O."/>
            <person name="Gilbert J.A."/>
            <person name="Pupko T."/>
            <person name="Shuman H.A."/>
            <person name="Segal G."/>
        </authorList>
    </citation>
    <scope>NUCLEOTIDE SEQUENCE [LARGE SCALE GENOMIC DNA]</scope>
    <source>
        <strain evidence="2 4">ORW</strain>
    </source>
</reference>
<dbReference type="EMBL" id="LR134173">
    <property type="protein sequence ID" value="VEB38467.1"/>
    <property type="molecule type" value="Genomic_DNA"/>
</dbReference>
<evidence type="ECO:0000313" key="3">
    <source>
        <dbReference type="EMBL" id="VEB38467.1"/>
    </source>
</evidence>
<dbReference type="PANTHER" id="PTHR36573:SF1">
    <property type="entry name" value="INTERMEMBRANE PHOSPHOLIPID TRANSPORT SYSTEM BINDING PROTEIN MLAC"/>
    <property type="match status" value="1"/>
</dbReference>
<dbReference type="RefSeq" id="WP_028380128.1">
    <property type="nucleotide sequence ID" value="NZ_CAAAIT010000001.1"/>
</dbReference>
<name>A0A0W0S9K3_9GAMM</name>
<feature type="signal peptide" evidence="1">
    <location>
        <begin position="1"/>
        <end position="21"/>
    </location>
</feature>
<gene>
    <name evidence="2" type="primary">ttg2D</name>
    <name evidence="2" type="ORF">Lche_2038</name>
    <name evidence="3" type="ORF">NCTC11976_02748</name>
</gene>
<reference evidence="3 5" key="2">
    <citation type="submission" date="2018-12" db="EMBL/GenBank/DDBJ databases">
        <authorList>
            <consortium name="Pathogen Informatics"/>
        </authorList>
    </citation>
    <scope>NUCLEOTIDE SEQUENCE [LARGE SCALE GENOMIC DNA]</scope>
    <source>
        <strain evidence="3 5">NCTC11976</strain>
    </source>
</reference>
<organism evidence="2 4">
    <name type="scientific">Legionella cherrii</name>
    <dbReference type="NCBI Taxonomy" id="28084"/>
    <lineage>
        <taxon>Bacteria</taxon>
        <taxon>Pseudomonadati</taxon>
        <taxon>Pseudomonadota</taxon>
        <taxon>Gammaproteobacteria</taxon>
        <taxon>Legionellales</taxon>
        <taxon>Legionellaceae</taxon>
        <taxon>Legionella</taxon>
    </lineage>
</organism>